<keyword evidence="3" id="KW-0732">Signal</keyword>
<organism evidence="4 5">
    <name type="scientific">Cristinia sonorae</name>
    <dbReference type="NCBI Taxonomy" id="1940300"/>
    <lineage>
        <taxon>Eukaryota</taxon>
        <taxon>Fungi</taxon>
        <taxon>Dikarya</taxon>
        <taxon>Basidiomycota</taxon>
        <taxon>Agaricomycotina</taxon>
        <taxon>Agaricomycetes</taxon>
        <taxon>Agaricomycetidae</taxon>
        <taxon>Agaricales</taxon>
        <taxon>Pleurotineae</taxon>
        <taxon>Stephanosporaceae</taxon>
        <taxon>Cristinia</taxon>
    </lineage>
</organism>
<gene>
    <name evidence="4" type="ORF">BXZ70DRAFT_911764</name>
</gene>
<evidence type="ECO:0000256" key="3">
    <source>
        <dbReference type="SAM" id="SignalP"/>
    </source>
</evidence>
<dbReference type="OrthoDB" id="3062174at2759"/>
<feature type="region of interest" description="Disordered" evidence="1">
    <location>
        <begin position="444"/>
        <end position="471"/>
    </location>
</feature>
<feature type="region of interest" description="Disordered" evidence="1">
    <location>
        <begin position="252"/>
        <end position="272"/>
    </location>
</feature>
<evidence type="ECO:0000256" key="2">
    <source>
        <dbReference type="SAM" id="Phobius"/>
    </source>
</evidence>
<feature type="signal peptide" evidence="3">
    <location>
        <begin position="1"/>
        <end position="27"/>
    </location>
</feature>
<feature type="region of interest" description="Disordered" evidence="1">
    <location>
        <begin position="371"/>
        <end position="401"/>
    </location>
</feature>
<feature type="compositionally biased region" description="Low complexity" evidence="1">
    <location>
        <begin position="301"/>
        <end position="314"/>
    </location>
</feature>
<name>A0A8K0V0V5_9AGAR</name>
<evidence type="ECO:0000313" key="4">
    <source>
        <dbReference type="EMBL" id="KAH8107622.1"/>
    </source>
</evidence>
<feature type="compositionally biased region" description="Gly residues" evidence="1">
    <location>
        <begin position="379"/>
        <end position="396"/>
    </location>
</feature>
<feature type="region of interest" description="Disordered" evidence="1">
    <location>
        <begin position="285"/>
        <end position="314"/>
    </location>
</feature>
<feature type="chain" id="PRO_5035419673" evidence="3">
    <location>
        <begin position="28"/>
        <end position="628"/>
    </location>
</feature>
<keyword evidence="2" id="KW-0472">Membrane</keyword>
<keyword evidence="5" id="KW-1185">Reference proteome</keyword>
<comment type="caution">
    <text evidence="4">The sequence shown here is derived from an EMBL/GenBank/DDBJ whole genome shotgun (WGS) entry which is preliminary data.</text>
</comment>
<dbReference type="EMBL" id="JAEVFJ010000001">
    <property type="protein sequence ID" value="KAH8107622.1"/>
    <property type="molecule type" value="Genomic_DNA"/>
</dbReference>
<sequence length="628" mass="67122">MSHPHRIPLELVLLLISIANTFQLARSAQVDHLTNENATCEGSLAALNSLHGVSPCTTYQLVRMPCGHDSPLDMNDTACDCNVVAYNLANACLYCGGSPIQSWTQWAVTYSCDQTSVPPSPVYELPYSDDVPRWAYSPVPIFDARAAILSTTETKWTPIQIALPILSAVATLIVAAIVFFLWRRSQKGPKGKPRSLGNAHLQGRRWFFGLFRHASPVRRRTLDTTWEIDESSQHSHPFTPLADSTASVTGLYDPHSLRSQGHSPQGSYSYDPTAERPLVLAHSRQGSYEAQGHRPSGFGHSPQPSYSSSTPTLSQLSFKTTSGLSNLLRKLTWSRSSHKYRKGITKSPEYKRVNVIPDTSSSRFRIDGEVFSGPEEASGSGGSGEGMGATRSGGSGRQYMDPYADLERGSHLSKAPTLPSVLDIRYPPPMSAGEEISSVLATASGESPGVGGGTASALGQPRSDFSLTTNDLMTPTTTDFSKATYGSSAFRAPSPSILADSDILSPTMFSSAPPPWSTSNNSNTAVNAAAAAVTASAASKPIALPSPSTSPAPRSVQIATSTPKLNIKPTLAPMPVSYTRSEPYPNAAQSTPQLHLGLGDVRSDSSAMELVPNRRRWSFITPGGGTTP</sequence>
<dbReference type="Proteomes" id="UP000813824">
    <property type="component" value="Unassembled WGS sequence"/>
</dbReference>
<keyword evidence="2" id="KW-1133">Transmembrane helix</keyword>
<dbReference type="AlphaFoldDB" id="A0A8K0V0V5"/>
<accession>A0A8K0V0V5</accession>
<keyword evidence="2" id="KW-0812">Transmembrane</keyword>
<feature type="transmembrane region" description="Helical" evidence="2">
    <location>
        <begin position="161"/>
        <end position="182"/>
    </location>
</feature>
<proteinExistence type="predicted"/>
<feature type="compositionally biased region" description="Polar residues" evidence="1">
    <location>
        <begin position="257"/>
        <end position="270"/>
    </location>
</feature>
<protein>
    <submittedName>
        <fullName evidence="4">Uncharacterized protein</fullName>
    </submittedName>
</protein>
<evidence type="ECO:0000313" key="5">
    <source>
        <dbReference type="Proteomes" id="UP000813824"/>
    </source>
</evidence>
<evidence type="ECO:0000256" key="1">
    <source>
        <dbReference type="SAM" id="MobiDB-lite"/>
    </source>
</evidence>
<reference evidence="4" key="1">
    <citation type="journal article" date="2021" name="New Phytol.">
        <title>Evolutionary innovations through gain and loss of genes in the ectomycorrhizal Boletales.</title>
        <authorList>
            <person name="Wu G."/>
            <person name="Miyauchi S."/>
            <person name="Morin E."/>
            <person name="Kuo A."/>
            <person name="Drula E."/>
            <person name="Varga T."/>
            <person name="Kohler A."/>
            <person name="Feng B."/>
            <person name="Cao Y."/>
            <person name="Lipzen A."/>
            <person name="Daum C."/>
            <person name="Hundley H."/>
            <person name="Pangilinan J."/>
            <person name="Johnson J."/>
            <person name="Barry K."/>
            <person name="LaButti K."/>
            <person name="Ng V."/>
            <person name="Ahrendt S."/>
            <person name="Min B."/>
            <person name="Choi I.G."/>
            <person name="Park H."/>
            <person name="Plett J.M."/>
            <person name="Magnuson J."/>
            <person name="Spatafora J.W."/>
            <person name="Nagy L.G."/>
            <person name="Henrissat B."/>
            <person name="Grigoriev I.V."/>
            <person name="Yang Z.L."/>
            <person name="Xu J."/>
            <person name="Martin F.M."/>
        </authorList>
    </citation>
    <scope>NUCLEOTIDE SEQUENCE</scope>
    <source>
        <strain evidence="4">KKN 215</strain>
    </source>
</reference>